<dbReference type="PROSITE" id="PS50011">
    <property type="entry name" value="PROTEIN_KINASE_DOM"/>
    <property type="match status" value="1"/>
</dbReference>
<reference evidence="7 8" key="1">
    <citation type="journal article" date="1998" name="Science">
        <title>Genome sequence of the nematode C. elegans: a platform for investigating biology.</title>
        <authorList>
            <consortium name="The C. elegans sequencing consortium"/>
            <person name="Sulson J.E."/>
            <person name="Waterston R."/>
        </authorList>
    </citation>
    <scope>NUCLEOTIDE SEQUENCE [LARGE SCALE GENOMIC DNA]</scope>
    <source>
        <strain evidence="7 8">Bristol N2</strain>
    </source>
</reference>
<dbReference type="RefSeq" id="NP_001379695.1">
    <property type="nucleotide sequence ID" value="NM_001393081.1"/>
</dbReference>
<dbReference type="SUPFAM" id="SSF56112">
    <property type="entry name" value="Protein kinase-like (PK-like)"/>
    <property type="match status" value="1"/>
</dbReference>
<dbReference type="GO" id="GO:0005737">
    <property type="term" value="C:cytoplasm"/>
    <property type="evidence" value="ECO:0000318"/>
    <property type="project" value="GO_Central"/>
</dbReference>
<evidence type="ECO:0000313" key="9">
    <source>
        <dbReference type="WormBase" id="C25H3.1"/>
    </source>
</evidence>
<dbReference type="PROSITE" id="PS00108">
    <property type="entry name" value="PROTEIN_KINASE_ST"/>
    <property type="match status" value="1"/>
</dbReference>
<protein>
    <recommendedName>
        <fullName evidence="1">non-specific serine/threonine protein kinase</fullName>
        <ecNumber evidence="1">2.7.11.1</ecNumber>
    </recommendedName>
</protein>
<dbReference type="GO" id="GO:0005634">
    <property type="term" value="C:nucleus"/>
    <property type="evidence" value="ECO:0000318"/>
    <property type="project" value="GO_Central"/>
</dbReference>
<gene>
    <name evidence="7 9" type="ORF">C25H3.1</name>
    <name evidence="7" type="ORF">CELE_C25H3.1</name>
</gene>
<keyword evidence="7" id="KW-0808">Transferase</keyword>
<dbReference type="HOGENOM" id="CLU_019279_2_5_1"/>
<dbReference type="SMART" id="SM00220">
    <property type="entry name" value="S_TKc"/>
    <property type="match status" value="1"/>
</dbReference>
<dbReference type="GeneID" id="182922"/>
<evidence type="ECO:0000259" key="6">
    <source>
        <dbReference type="PROSITE" id="PS50011"/>
    </source>
</evidence>
<dbReference type="EC" id="2.7.11.1" evidence="1"/>
<dbReference type="OrthoDB" id="5872528at2759"/>
<dbReference type="AlphaFoldDB" id="Q18189"/>
<dbReference type="InterPro" id="IPR017441">
    <property type="entry name" value="Protein_kinase_ATP_BS"/>
</dbReference>
<keyword evidence="2 4" id="KW-0547">Nucleotide-binding</keyword>
<feature type="binding site" evidence="4">
    <location>
        <position position="48"/>
    </location>
    <ligand>
        <name>ATP</name>
        <dbReference type="ChEBI" id="CHEBI:30616"/>
    </ligand>
</feature>
<dbReference type="PANTHER" id="PTHR11909">
    <property type="entry name" value="CASEIN KINASE-RELATED"/>
    <property type="match status" value="1"/>
</dbReference>
<dbReference type="SMR" id="Q18189"/>
<dbReference type="PaxDb" id="6239-C25H3.1"/>
<keyword evidence="7" id="KW-0418">Kinase</keyword>
<proteinExistence type="inferred from homology"/>
<dbReference type="WormBase" id="C25H3.1">
    <property type="protein sequence ID" value="CE02499"/>
    <property type="gene ID" value="WBGene00016111"/>
</dbReference>
<dbReference type="UCSC" id="C25H3.1">
    <property type="organism name" value="c. elegans"/>
</dbReference>
<evidence type="ECO:0000313" key="7">
    <source>
        <dbReference type="EMBL" id="CCD65057.1"/>
    </source>
</evidence>
<keyword evidence="5 7" id="KW-0723">Serine/threonine-protein kinase</keyword>
<dbReference type="GO" id="GO:0004674">
    <property type="term" value="F:protein serine/threonine kinase activity"/>
    <property type="evidence" value="ECO:0000318"/>
    <property type="project" value="GO_Central"/>
</dbReference>
<sequence length="211" mass="23904">MDSENKTSIAIGCKVCNKYKVTKLLGGGSYGCVHEVIELKTGDRYAMKSEYSSMKKPILLNELKVMKAIYTFSSQHVLKVRDMGVHGSTKFIIMQMLEKNMDEVFELLGGSMTLNTAVATSYQCLEGLEFMHWAGFLHRDIKPNNYCLDANSGQGLRTIYIIDYGICKRFVDNNNVIRQPRKITKFRGTLDFAPIVSHELREHSRGSDLES</sequence>
<dbReference type="KEGG" id="cel:CELE_C25H3.1"/>
<dbReference type="FunCoup" id="Q18189">
    <property type="interactions" value="29"/>
</dbReference>
<dbReference type="GO" id="GO:0005524">
    <property type="term" value="F:ATP binding"/>
    <property type="evidence" value="ECO:0007669"/>
    <property type="project" value="UniProtKB-UniRule"/>
</dbReference>
<dbReference type="InterPro" id="IPR008271">
    <property type="entry name" value="Ser/Thr_kinase_AS"/>
</dbReference>
<dbReference type="AGR" id="WB:WBGene00016111"/>
<evidence type="ECO:0000256" key="3">
    <source>
        <dbReference type="ARBA" id="ARBA00022840"/>
    </source>
</evidence>
<organism evidence="7 8">
    <name type="scientific">Caenorhabditis elegans</name>
    <dbReference type="NCBI Taxonomy" id="6239"/>
    <lineage>
        <taxon>Eukaryota</taxon>
        <taxon>Metazoa</taxon>
        <taxon>Ecdysozoa</taxon>
        <taxon>Nematoda</taxon>
        <taxon>Chromadorea</taxon>
        <taxon>Rhabditida</taxon>
        <taxon>Rhabditina</taxon>
        <taxon>Rhabditomorpha</taxon>
        <taxon>Rhabditoidea</taxon>
        <taxon>Rhabditidae</taxon>
        <taxon>Peloderinae</taxon>
        <taxon>Caenorhabditis</taxon>
    </lineage>
</organism>
<dbReference type="EMBL" id="BX284602">
    <property type="protein sequence ID" value="CCD65057.1"/>
    <property type="molecule type" value="Genomic_DNA"/>
</dbReference>
<dbReference type="InParanoid" id="Q18189"/>
<keyword evidence="3 4" id="KW-0067">ATP-binding</keyword>
<dbReference type="Pfam" id="PF00069">
    <property type="entry name" value="Pkinase"/>
    <property type="match status" value="1"/>
</dbReference>
<dbReference type="Bgee" id="WBGene00016111">
    <property type="expression patterns" value="Expressed in adult organism and 2 other cell types or tissues"/>
</dbReference>
<dbReference type="STRING" id="6239.C25H3.1.1"/>
<evidence type="ECO:0000256" key="5">
    <source>
        <dbReference type="RuleBase" id="RU000304"/>
    </source>
</evidence>
<dbReference type="PhylomeDB" id="Q18189"/>
<dbReference type="InterPro" id="IPR000719">
    <property type="entry name" value="Prot_kinase_dom"/>
</dbReference>
<feature type="domain" description="Protein kinase" evidence="6">
    <location>
        <begin position="19"/>
        <end position="211"/>
    </location>
</feature>
<dbReference type="InterPro" id="IPR011009">
    <property type="entry name" value="Kinase-like_dom_sf"/>
</dbReference>
<dbReference type="Gene3D" id="1.10.510.10">
    <property type="entry name" value="Transferase(Phosphotransferase) domain 1"/>
    <property type="match status" value="1"/>
</dbReference>
<evidence type="ECO:0000256" key="4">
    <source>
        <dbReference type="PROSITE-ProRule" id="PRU10141"/>
    </source>
</evidence>
<keyword evidence="8" id="KW-1185">Reference proteome</keyword>
<evidence type="ECO:0000256" key="2">
    <source>
        <dbReference type="ARBA" id="ARBA00022741"/>
    </source>
</evidence>
<accession>Q18189</accession>
<evidence type="ECO:0000313" key="8">
    <source>
        <dbReference type="Proteomes" id="UP000001940"/>
    </source>
</evidence>
<dbReference type="eggNOG" id="KOG1164">
    <property type="taxonomic scope" value="Eukaryota"/>
</dbReference>
<dbReference type="GO" id="GO:0007165">
    <property type="term" value="P:signal transduction"/>
    <property type="evidence" value="ECO:0000318"/>
    <property type="project" value="GO_Central"/>
</dbReference>
<dbReference type="InterPro" id="IPR050235">
    <property type="entry name" value="CK1_Ser-Thr_kinase"/>
</dbReference>
<comment type="similarity">
    <text evidence="5">Belongs to the protein kinase superfamily.</text>
</comment>
<dbReference type="OMA" id="QCEHELT"/>
<name>Q18189_CAEEL</name>
<dbReference type="PROSITE" id="PS00107">
    <property type="entry name" value="PROTEIN_KINASE_ATP"/>
    <property type="match status" value="1"/>
</dbReference>
<dbReference type="Proteomes" id="UP000001940">
    <property type="component" value="Chromosome II"/>
</dbReference>
<evidence type="ECO:0000256" key="1">
    <source>
        <dbReference type="ARBA" id="ARBA00012513"/>
    </source>
</evidence>
<dbReference type="CTD" id="182922"/>